<proteinExistence type="predicted"/>
<reference evidence="3 4" key="1">
    <citation type="submission" date="2016-10" db="EMBL/GenBank/DDBJ databases">
        <authorList>
            <person name="de Groot N.N."/>
        </authorList>
    </citation>
    <scope>NUCLEOTIDE SEQUENCE [LARGE SCALE GENOMIC DNA]</scope>
    <source>
        <strain evidence="3 4">DSM 14789</strain>
    </source>
</reference>
<keyword evidence="1" id="KW-0732">Signal</keyword>
<keyword evidence="4" id="KW-1185">Reference proteome</keyword>
<evidence type="ECO:0000256" key="1">
    <source>
        <dbReference type="SAM" id="SignalP"/>
    </source>
</evidence>
<evidence type="ECO:0000313" key="3">
    <source>
        <dbReference type="EMBL" id="SDL36322.1"/>
    </source>
</evidence>
<dbReference type="RefSeq" id="WP_217636547.1">
    <property type="nucleotide sequence ID" value="NZ_FNGI01000003.1"/>
</dbReference>
<dbReference type="PROSITE" id="PS51782">
    <property type="entry name" value="LYSM"/>
    <property type="match status" value="1"/>
</dbReference>
<sequence length="363" mass="40126">MKRITNHAMGRLGMMLSVALCAVLLTLPAMAQPSGLRDDAPSRYTVVEGDTLWSIAGRFLNAPWEWREVWRVNSQIRNPHLIYPGDSVYLYYQDGQPRLGLERGQGDVVHLSPEVRRVPHREAIAPLPLDTVLNFLDANRIVEPGAIEAVPYVVAGDDRRIISGAGDRIYVRGELPMGERFGLYRPGQRYEDPETGEFLGLELVTLGEARFVRRDGDIALLEVVSSRQEIRGSDLVLPLEALPVTAAFQPRAPAGELEGRILSVPGGVRFVGRLEVVALNLGRRDGLEPGHVLAVEQLGEQVVDPVTEELLRLPGEDAGLLMVFRVYDRVSYALVMHATRSLTIGDRVHTPQSNAFLANHKGD</sequence>
<dbReference type="InterPro" id="IPR052196">
    <property type="entry name" value="Bact_Kbp"/>
</dbReference>
<protein>
    <submittedName>
        <fullName evidence="3">LysM domain-containing protein</fullName>
    </submittedName>
</protein>
<dbReference type="STRING" id="119000.SAMN05661010_01444"/>
<feature type="signal peptide" evidence="1">
    <location>
        <begin position="1"/>
        <end position="31"/>
    </location>
</feature>
<feature type="chain" id="PRO_5011501261" evidence="1">
    <location>
        <begin position="32"/>
        <end position="363"/>
    </location>
</feature>
<accession>A0A1G9JGA1</accession>
<dbReference type="Gene3D" id="3.10.350.10">
    <property type="entry name" value="LysM domain"/>
    <property type="match status" value="1"/>
</dbReference>
<dbReference type="CDD" id="cd00118">
    <property type="entry name" value="LysM"/>
    <property type="match status" value="1"/>
</dbReference>
<dbReference type="AlphaFoldDB" id="A0A1G9JGA1"/>
<evidence type="ECO:0000313" key="4">
    <source>
        <dbReference type="Proteomes" id="UP000198654"/>
    </source>
</evidence>
<dbReference type="InterPro" id="IPR018392">
    <property type="entry name" value="LysM"/>
</dbReference>
<evidence type="ECO:0000259" key="2">
    <source>
        <dbReference type="PROSITE" id="PS51782"/>
    </source>
</evidence>
<organism evidence="3 4">
    <name type="scientific">Modicisalibacter muralis</name>
    <dbReference type="NCBI Taxonomy" id="119000"/>
    <lineage>
        <taxon>Bacteria</taxon>
        <taxon>Pseudomonadati</taxon>
        <taxon>Pseudomonadota</taxon>
        <taxon>Gammaproteobacteria</taxon>
        <taxon>Oceanospirillales</taxon>
        <taxon>Halomonadaceae</taxon>
        <taxon>Modicisalibacter</taxon>
    </lineage>
</organism>
<dbReference type="Proteomes" id="UP000198654">
    <property type="component" value="Unassembled WGS sequence"/>
</dbReference>
<name>A0A1G9JGA1_9GAMM</name>
<dbReference type="Pfam" id="PF01476">
    <property type="entry name" value="LysM"/>
    <property type="match status" value="1"/>
</dbReference>
<dbReference type="PANTHER" id="PTHR34700:SF4">
    <property type="entry name" value="PHAGE-LIKE ELEMENT PBSX PROTEIN XKDP"/>
    <property type="match status" value="1"/>
</dbReference>
<dbReference type="InterPro" id="IPR036779">
    <property type="entry name" value="LysM_dom_sf"/>
</dbReference>
<feature type="domain" description="LysM" evidence="2">
    <location>
        <begin position="42"/>
        <end position="90"/>
    </location>
</feature>
<dbReference type="EMBL" id="FNGI01000003">
    <property type="protein sequence ID" value="SDL36322.1"/>
    <property type="molecule type" value="Genomic_DNA"/>
</dbReference>
<dbReference type="PANTHER" id="PTHR34700">
    <property type="entry name" value="POTASSIUM BINDING PROTEIN KBP"/>
    <property type="match status" value="1"/>
</dbReference>
<gene>
    <name evidence="3" type="ORF">SAMN05661010_01444</name>
</gene>
<dbReference type="SUPFAM" id="SSF54106">
    <property type="entry name" value="LysM domain"/>
    <property type="match status" value="1"/>
</dbReference>